<dbReference type="Proteomes" id="UP000603708">
    <property type="component" value="Unassembled WGS sequence"/>
</dbReference>
<dbReference type="AlphaFoldDB" id="A0A919GIS7"/>
<dbReference type="RefSeq" id="WP_189936039.1">
    <property type="nucleotide sequence ID" value="NZ_BNCD01000017.1"/>
</dbReference>
<name>A0A919GIS7_9ACTN</name>
<reference evidence="2" key="1">
    <citation type="journal article" date="2014" name="Int. J. Syst. Evol. Microbiol.">
        <title>Complete genome sequence of Corynebacterium casei LMG S-19264T (=DSM 44701T), isolated from a smear-ripened cheese.</title>
        <authorList>
            <consortium name="US DOE Joint Genome Institute (JGI-PGF)"/>
            <person name="Walter F."/>
            <person name="Albersmeier A."/>
            <person name="Kalinowski J."/>
            <person name="Ruckert C."/>
        </authorList>
    </citation>
    <scope>NUCLEOTIDE SEQUENCE</scope>
    <source>
        <strain evidence="2">JCM 5069</strain>
    </source>
</reference>
<proteinExistence type="predicted"/>
<keyword evidence="3" id="KW-1185">Reference proteome</keyword>
<reference evidence="2" key="2">
    <citation type="submission" date="2020-09" db="EMBL/GenBank/DDBJ databases">
        <authorList>
            <person name="Sun Q."/>
            <person name="Ohkuma M."/>
        </authorList>
    </citation>
    <scope>NUCLEOTIDE SEQUENCE</scope>
    <source>
        <strain evidence="2">JCM 5069</strain>
    </source>
</reference>
<evidence type="ECO:0000259" key="1">
    <source>
        <dbReference type="Pfam" id="PF04149"/>
    </source>
</evidence>
<sequence length="74" mass="7686">MAARFRHIPSSTALRGAAWRRSSRSTGANNCVEAAALAAGPGAGLVAVRDSKRPEGPAVLFPPAAWRAFLEKVG</sequence>
<protein>
    <recommendedName>
        <fullName evidence="1">DUF397 domain-containing protein</fullName>
    </recommendedName>
</protein>
<evidence type="ECO:0000313" key="3">
    <source>
        <dbReference type="Proteomes" id="UP000603708"/>
    </source>
</evidence>
<evidence type="ECO:0000313" key="2">
    <source>
        <dbReference type="EMBL" id="GHH85146.1"/>
    </source>
</evidence>
<accession>A0A919GIS7</accession>
<dbReference type="Pfam" id="PF04149">
    <property type="entry name" value="DUF397"/>
    <property type="match status" value="1"/>
</dbReference>
<organism evidence="2 3">
    <name type="scientific">Streptomyces sulfonofaciens</name>
    <dbReference type="NCBI Taxonomy" id="68272"/>
    <lineage>
        <taxon>Bacteria</taxon>
        <taxon>Bacillati</taxon>
        <taxon>Actinomycetota</taxon>
        <taxon>Actinomycetes</taxon>
        <taxon>Kitasatosporales</taxon>
        <taxon>Streptomycetaceae</taxon>
        <taxon>Streptomyces</taxon>
    </lineage>
</organism>
<comment type="caution">
    <text evidence="2">The sequence shown here is derived from an EMBL/GenBank/DDBJ whole genome shotgun (WGS) entry which is preliminary data.</text>
</comment>
<feature type="domain" description="DUF397" evidence="1">
    <location>
        <begin position="17"/>
        <end position="73"/>
    </location>
</feature>
<gene>
    <name evidence="2" type="ORF">GCM10018793_52000</name>
</gene>
<dbReference type="EMBL" id="BNCD01000017">
    <property type="protein sequence ID" value="GHH85146.1"/>
    <property type="molecule type" value="Genomic_DNA"/>
</dbReference>
<dbReference type="InterPro" id="IPR007278">
    <property type="entry name" value="DUF397"/>
</dbReference>